<evidence type="ECO:0000256" key="9">
    <source>
        <dbReference type="ARBA" id="ARBA00023180"/>
    </source>
</evidence>
<evidence type="ECO:0000313" key="12">
    <source>
        <dbReference type="RefSeq" id="XP_055895679.1"/>
    </source>
</evidence>
<dbReference type="GO" id="GO:0005886">
    <property type="term" value="C:plasma membrane"/>
    <property type="evidence" value="ECO:0007669"/>
    <property type="project" value="UniProtKB-SubCell"/>
</dbReference>
<keyword evidence="7" id="KW-1015">Disulfide bond</keyword>
<dbReference type="RefSeq" id="XP_055895679.1">
    <property type="nucleotide sequence ID" value="XM_056039704.1"/>
</dbReference>
<dbReference type="GO" id="GO:0005044">
    <property type="term" value="F:scavenger receptor activity"/>
    <property type="evidence" value="ECO:0007669"/>
    <property type="project" value="TreeGrafter"/>
</dbReference>
<name>A0A9W3B8A0_BIOGL</name>
<dbReference type="Pfam" id="PF01130">
    <property type="entry name" value="CD36"/>
    <property type="match status" value="1"/>
</dbReference>
<dbReference type="RefSeq" id="XP_055895681.1">
    <property type="nucleotide sequence ID" value="XM_056039706.1"/>
</dbReference>
<evidence type="ECO:0000313" key="15">
    <source>
        <dbReference type="RefSeq" id="XP_055895682.1"/>
    </source>
</evidence>
<keyword evidence="11" id="KW-1185">Reference proteome</keyword>
<dbReference type="InterPro" id="IPR002159">
    <property type="entry name" value="CD36_fam"/>
</dbReference>
<organism evidence="11 14">
    <name type="scientific">Biomphalaria glabrata</name>
    <name type="common">Bloodfluke planorb</name>
    <name type="synonym">Freshwater snail</name>
    <dbReference type="NCBI Taxonomy" id="6526"/>
    <lineage>
        <taxon>Eukaryota</taxon>
        <taxon>Metazoa</taxon>
        <taxon>Spiralia</taxon>
        <taxon>Lophotrochozoa</taxon>
        <taxon>Mollusca</taxon>
        <taxon>Gastropoda</taxon>
        <taxon>Heterobranchia</taxon>
        <taxon>Euthyneura</taxon>
        <taxon>Panpulmonata</taxon>
        <taxon>Hygrophila</taxon>
        <taxon>Lymnaeoidea</taxon>
        <taxon>Planorbidae</taxon>
        <taxon>Biomphalaria</taxon>
    </lineage>
</organism>
<keyword evidence="8" id="KW-0675">Receptor</keyword>
<dbReference type="AlphaFoldDB" id="A0A9W3B8A0"/>
<evidence type="ECO:0000256" key="10">
    <source>
        <dbReference type="SAM" id="Phobius"/>
    </source>
</evidence>
<keyword evidence="3" id="KW-1003">Cell membrane</keyword>
<keyword evidence="4 10" id="KW-0812">Transmembrane</keyword>
<dbReference type="PRINTS" id="PR01609">
    <property type="entry name" value="CD36FAMILY"/>
</dbReference>
<evidence type="ECO:0000313" key="11">
    <source>
        <dbReference type="Proteomes" id="UP001165740"/>
    </source>
</evidence>
<feature type="transmembrane region" description="Helical" evidence="10">
    <location>
        <begin position="449"/>
        <end position="472"/>
    </location>
</feature>
<evidence type="ECO:0000313" key="13">
    <source>
        <dbReference type="RefSeq" id="XP_055895680.1"/>
    </source>
</evidence>
<dbReference type="RefSeq" id="XP_055895680.1">
    <property type="nucleotide sequence ID" value="XM_056039705.1"/>
</dbReference>
<evidence type="ECO:0000256" key="5">
    <source>
        <dbReference type="ARBA" id="ARBA00022989"/>
    </source>
</evidence>
<protein>
    <submittedName>
        <fullName evidence="12 13">Lysosome membrane protein 2-like</fullName>
    </submittedName>
</protein>
<dbReference type="PANTHER" id="PTHR11923:SF51">
    <property type="entry name" value="LYSOSOME MEMBRANE PROTEIN 2"/>
    <property type="match status" value="1"/>
</dbReference>
<evidence type="ECO:0000313" key="14">
    <source>
        <dbReference type="RefSeq" id="XP_055895681.1"/>
    </source>
</evidence>
<keyword evidence="9" id="KW-0325">Glycoprotein</keyword>
<dbReference type="OrthoDB" id="18585at2759"/>
<keyword evidence="6 10" id="KW-0472">Membrane</keyword>
<feature type="transmembrane region" description="Helical" evidence="10">
    <location>
        <begin position="7"/>
        <end position="30"/>
    </location>
</feature>
<evidence type="ECO:0000256" key="6">
    <source>
        <dbReference type="ARBA" id="ARBA00023136"/>
    </source>
</evidence>
<reference evidence="12 13" key="1">
    <citation type="submission" date="2025-04" db="UniProtKB">
        <authorList>
            <consortium name="RefSeq"/>
        </authorList>
    </citation>
    <scope>IDENTIFICATION</scope>
</reference>
<evidence type="ECO:0000256" key="7">
    <source>
        <dbReference type="ARBA" id="ARBA00023157"/>
    </source>
</evidence>
<sequence length="500" mass="56707">MATKKCVGLIVCGVLGVLFLAAGCSLLYVFDSMIHSEVKGNLPLKNGSDSFKNWQSPRTPIKFQIWIFNVTNHDEIIQGRKPHVQQHGPYTYREHREKIDIKYFDNGTVTYRELRSFVFDRENSVGSEDDTYYTVNLPAVTIMDLVKREYTVLKKVINALLLLLGERLFIPLSVNQLMWGYEDNLLKTVKTLLKDLNVNVTFSDEFGLFYNQNNTDDGLYEIYSGIKSMDNFGQIISWNYLEKLNYWTSDVSNMINGTDGTIYPPFIAKEETKYLFSSDLCRSLGMDYTKDVTVKGIGMDRFVAPDIMFGNVTVNPYNAGFCTPKDNCLPSGLLNVSVCRSGAPVIMSMPHFLGCDQETVDSIHGLSPNREEHQSYIDIEPMTGVAMNVGKRLQINTYIQHIEGFSELANIKSPIFMPVIWLNESAVISDQDASDFKSQLLDKIKLTTWVKYGLIGLGAFMILCVVVILVSLRLRQMCRREEEVINTDDTRPLLFSNAAE</sequence>
<dbReference type="GeneID" id="106051554"/>
<dbReference type="GO" id="GO:0005737">
    <property type="term" value="C:cytoplasm"/>
    <property type="evidence" value="ECO:0007669"/>
    <property type="project" value="TreeGrafter"/>
</dbReference>
<evidence type="ECO:0000256" key="1">
    <source>
        <dbReference type="ARBA" id="ARBA00004651"/>
    </source>
</evidence>
<dbReference type="PROSITE" id="PS51257">
    <property type="entry name" value="PROKAR_LIPOPROTEIN"/>
    <property type="match status" value="1"/>
</dbReference>
<dbReference type="PRINTS" id="PR01610">
    <property type="entry name" value="CD36ANTIGEN"/>
</dbReference>
<dbReference type="OMA" id="HATHTVH"/>
<dbReference type="Proteomes" id="UP001165740">
    <property type="component" value="Chromosome 8"/>
</dbReference>
<comment type="subcellular location">
    <subcellularLocation>
        <location evidence="1">Cell membrane</location>
        <topology evidence="1">Multi-pass membrane protein</topology>
    </subcellularLocation>
</comment>
<dbReference type="RefSeq" id="XP_055895682.1">
    <property type="nucleotide sequence ID" value="XM_056039707.1"/>
</dbReference>
<evidence type="ECO:0000256" key="3">
    <source>
        <dbReference type="ARBA" id="ARBA00022475"/>
    </source>
</evidence>
<proteinExistence type="inferred from homology"/>
<accession>A0A9W3B8A0</accession>
<dbReference type="PANTHER" id="PTHR11923">
    <property type="entry name" value="SCAVENGER RECEPTOR CLASS B TYPE-1 SR-B1"/>
    <property type="match status" value="1"/>
</dbReference>
<evidence type="ECO:0000256" key="8">
    <source>
        <dbReference type="ARBA" id="ARBA00023170"/>
    </source>
</evidence>
<evidence type="ECO:0000256" key="2">
    <source>
        <dbReference type="ARBA" id="ARBA00010532"/>
    </source>
</evidence>
<evidence type="ECO:0000256" key="4">
    <source>
        <dbReference type="ARBA" id="ARBA00022692"/>
    </source>
</evidence>
<keyword evidence="5 10" id="KW-1133">Transmembrane helix</keyword>
<dbReference type="InterPro" id="IPR005428">
    <property type="entry name" value="CD36/SCARB1/SNMP1"/>
</dbReference>
<comment type="similarity">
    <text evidence="2">Belongs to the CD36 family.</text>
</comment>
<gene>
    <name evidence="12 13 14 15" type="primary">LOC106051554</name>
</gene>